<evidence type="ECO:0000256" key="1">
    <source>
        <dbReference type="SAM" id="MobiDB-lite"/>
    </source>
</evidence>
<organism evidence="2 3">
    <name type="scientific">Madurella fahalii</name>
    <dbReference type="NCBI Taxonomy" id="1157608"/>
    <lineage>
        <taxon>Eukaryota</taxon>
        <taxon>Fungi</taxon>
        <taxon>Dikarya</taxon>
        <taxon>Ascomycota</taxon>
        <taxon>Pezizomycotina</taxon>
        <taxon>Sordariomycetes</taxon>
        <taxon>Sordariomycetidae</taxon>
        <taxon>Sordariales</taxon>
        <taxon>Sordariales incertae sedis</taxon>
        <taxon>Madurella</taxon>
    </lineage>
</organism>
<name>A0ABQ0G0X0_9PEZI</name>
<protein>
    <submittedName>
        <fullName evidence="2">Uncharacterized protein</fullName>
    </submittedName>
</protein>
<comment type="caution">
    <text evidence="2">The sequence shown here is derived from an EMBL/GenBank/DDBJ whole genome shotgun (WGS) entry which is preliminary data.</text>
</comment>
<feature type="region of interest" description="Disordered" evidence="1">
    <location>
        <begin position="1"/>
        <end position="86"/>
    </location>
</feature>
<sequence length="86" mass="8518">MPRAGNECQQSAASASAAGTPQAAAVTPMEIDADGPTSTSVEAPTCMEIDTEVAAESPGRSAALRTPSEDPTETPTVSGPTSAPET</sequence>
<feature type="compositionally biased region" description="Low complexity" evidence="1">
    <location>
        <begin position="9"/>
        <end position="25"/>
    </location>
</feature>
<feature type="compositionally biased region" description="Polar residues" evidence="1">
    <location>
        <begin position="73"/>
        <end position="86"/>
    </location>
</feature>
<keyword evidence="3" id="KW-1185">Reference proteome</keyword>
<dbReference type="Proteomes" id="UP001628179">
    <property type="component" value="Unassembled WGS sequence"/>
</dbReference>
<evidence type="ECO:0000313" key="3">
    <source>
        <dbReference type="Proteomes" id="UP001628179"/>
    </source>
</evidence>
<dbReference type="GeneID" id="98172365"/>
<dbReference type="EMBL" id="BAAFSV010000001">
    <property type="protein sequence ID" value="GAB1311410.1"/>
    <property type="molecule type" value="Genomic_DNA"/>
</dbReference>
<reference evidence="2 3" key="1">
    <citation type="submission" date="2024-09" db="EMBL/GenBank/DDBJ databases">
        <title>Itraconazole resistance in Madurella fahalii resulting from another homologue of gene encoding cytochrome P450 14-alpha sterol demethylase (CYP51).</title>
        <authorList>
            <person name="Yoshioka I."/>
            <person name="Fahal A.H."/>
            <person name="Kaneko S."/>
            <person name="Yaguchi T."/>
        </authorList>
    </citation>
    <scope>NUCLEOTIDE SEQUENCE [LARGE SCALE GENOMIC DNA]</scope>
    <source>
        <strain evidence="2 3">IFM 68171</strain>
    </source>
</reference>
<accession>A0ABQ0G0X0</accession>
<proteinExistence type="predicted"/>
<dbReference type="RefSeq" id="XP_070913143.1">
    <property type="nucleotide sequence ID" value="XM_071057042.1"/>
</dbReference>
<evidence type="ECO:0000313" key="2">
    <source>
        <dbReference type="EMBL" id="GAB1311410.1"/>
    </source>
</evidence>
<gene>
    <name evidence="2" type="ORF">MFIFM68171_01620</name>
</gene>